<gene>
    <name evidence="1" type="ORF">L9S41_16865</name>
</gene>
<keyword evidence="2" id="KW-1185">Reference proteome</keyword>
<dbReference type="RefSeq" id="WP_260747688.1">
    <property type="nucleotide sequence ID" value="NZ_CP092109.1"/>
</dbReference>
<protein>
    <recommendedName>
        <fullName evidence="3">Helix-turn-helix domain-containing protein</fullName>
    </recommendedName>
</protein>
<accession>A0ABY5ZJL8</accession>
<evidence type="ECO:0000313" key="2">
    <source>
        <dbReference type="Proteomes" id="UP001060414"/>
    </source>
</evidence>
<proteinExistence type="predicted"/>
<evidence type="ECO:0000313" key="1">
    <source>
        <dbReference type="EMBL" id="UWZ79332.1"/>
    </source>
</evidence>
<name>A0ABY5ZJL8_9BACT</name>
<evidence type="ECO:0008006" key="3">
    <source>
        <dbReference type="Google" id="ProtNLM"/>
    </source>
</evidence>
<sequence length="89" mass="10188">MDEQRIDDSALSQLEDVTGLNYAELQVAILSPEIQQKAENLQSPDAAAKRYGISPECLDEWFESQREDLARFRRPVAIAKARLRTQKVR</sequence>
<dbReference type="Proteomes" id="UP001060414">
    <property type="component" value="Chromosome"/>
</dbReference>
<organism evidence="1 2">
    <name type="scientific">Geoalkalibacter halelectricus</name>
    <dbReference type="NCBI Taxonomy" id="2847045"/>
    <lineage>
        <taxon>Bacteria</taxon>
        <taxon>Pseudomonadati</taxon>
        <taxon>Thermodesulfobacteriota</taxon>
        <taxon>Desulfuromonadia</taxon>
        <taxon>Desulfuromonadales</taxon>
        <taxon>Geoalkalibacteraceae</taxon>
        <taxon>Geoalkalibacter</taxon>
    </lineage>
</organism>
<reference evidence="1" key="1">
    <citation type="journal article" date="2022" name="Environ. Microbiol.">
        <title>Geoalkalibacter halelectricus SAP #1 sp. nov. possessing extracellular electron transfer and mineral#reducing capabilities from a haloalkaline environment.</title>
        <authorList>
            <person name="Yadav S."/>
            <person name="Singh R."/>
            <person name="Sundharam S.S."/>
            <person name="Chaudhary S."/>
            <person name="Krishnamurthi S."/>
            <person name="Patil S.A."/>
        </authorList>
    </citation>
    <scope>NUCLEOTIDE SEQUENCE</scope>
    <source>
        <strain evidence="1">SAP-1</strain>
    </source>
</reference>
<dbReference type="EMBL" id="CP092109">
    <property type="protein sequence ID" value="UWZ79332.1"/>
    <property type="molecule type" value="Genomic_DNA"/>
</dbReference>